<dbReference type="EMBL" id="JACXWD010000046">
    <property type="protein sequence ID" value="MBD3868863.1"/>
    <property type="molecule type" value="Genomic_DNA"/>
</dbReference>
<dbReference type="Proteomes" id="UP000648239">
    <property type="component" value="Unassembled WGS sequence"/>
</dbReference>
<dbReference type="Gene3D" id="2.60.120.200">
    <property type="match status" value="1"/>
</dbReference>
<dbReference type="Pfam" id="PF14099">
    <property type="entry name" value="Polysacc_lyase"/>
    <property type="match status" value="1"/>
</dbReference>
<evidence type="ECO:0000313" key="3">
    <source>
        <dbReference type="EMBL" id="MBD3868863.1"/>
    </source>
</evidence>
<organism evidence="3 4">
    <name type="scientific">Candidatus Polarisedimenticola svalbardensis</name>
    <dbReference type="NCBI Taxonomy" id="2886004"/>
    <lineage>
        <taxon>Bacteria</taxon>
        <taxon>Pseudomonadati</taxon>
        <taxon>Acidobacteriota</taxon>
        <taxon>Candidatus Polarisedimenticolia</taxon>
        <taxon>Candidatus Polarisedimenticolales</taxon>
        <taxon>Candidatus Polarisedimenticolaceae</taxon>
        <taxon>Candidatus Polarisedimenticola</taxon>
    </lineage>
</organism>
<evidence type="ECO:0000256" key="2">
    <source>
        <dbReference type="SAM" id="SignalP"/>
    </source>
</evidence>
<evidence type="ECO:0000313" key="4">
    <source>
        <dbReference type="Proteomes" id="UP000648239"/>
    </source>
</evidence>
<proteinExistence type="predicted"/>
<dbReference type="InterPro" id="IPR025975">
    <property type="entry name" value="Polysacc_lyase"/>
</dbReference>
<feature type="compositionally biased region" description="Polar residues" evidence="1">
    <location>
        <begin position="404"/>
        <end position="416"/>
    </location>
</feature>
<feature type="region of interest" description="Disordered" evidence="1">
    <location>
        <begin position="688"/>
        <end position="722"/>
    </location>
</feature>
<dbReference type="AlphaFoldDB" id="A0A8J7CM19"/>
<comment type="caution">
    <text evidence="3">The sequence shown here is derived from an EMBL/GenBank/DDBJ whole genome shotgun (WGS) entry which is preliminary data.</text>
</comment>
<reference evidence="3 4" key="1">
    <citation type="submission" date="2020-08" db="EMBL/GenBank/DDBJ databases">
        <title>Acidobacteriota in marine sediments use diverse sulfur dissimilation pathways.</title>
        <authorList>
            <person name="Wasmund K."/>
        </authorList>
    </citation>
    <scope>NUCLEOTIDE SEQUENCE [LARGE SCALE GENOMIC DNA]</scope>
    <source>
        <strain evidence="3">MAG AM4</strain>
    </source>
</reference>
<accession>A0A8J7CM19</accession>
<gene>
    <name evidence="3" type="ORF">IFK94_12115</name>
</gene>
<feature type="compositionally biased region" description="Basic and acidic residues" evidence="1">
    <location>
        <begin position="713"/>
        <end position="722"/>
    </location>
</feature>
<sequence>MRRVLLPLIMSFGFIGIVHAQVCTSESFDVSNNLRYGLQNLRGDRHTGTCSYPVSWGSGSKWCVEHVPNGGDTGTGDGAAHIITRSGQNQFNQGWFWGGGCNTWSASNGDIMRIKLKIKFDSRYNFNTGGQNNKFMIWGSDDGGKRMILFLRDGYWTAADCRPYGSGSYPRCGNDGSNCSSGGHSQCVTGSNVQYSCVPDGTYQGEGVFTVGAGITTPCTGPANAGAATGFGVDEWIYMQTEVKTGPNGYIKMWVNNNNPNEPNACTGSAQECPASSTYGYPAGRGPVASITNSDVSNWGEMYTIGDFVTDALPQDMGFYLDDMAWERNGSFDANWYQGGEFTPGCDDGSDNDGDGLVDYPADPGCDSASDNDEHGSAACDDGSDNDSDGLSDFRSSGGDPGCTSATDSSENNCGNGSVDGTEACDGTLLGGESCQSRGYDSGALACAADCSSFDEDSCFGSSGGGSVNALFTSDFEQGDWSEWDGRQEMTPGGLQVVADPGCPSGSYCARATLTEGTNSDNYADLYFGDFHNVGDPKIEELWLSLKVKFDSGYVWPGSGQKVAILNATDGSTSQRRYQVILKVAPEGDWSLQHSYIDSWQFFEKRQNVGSPQQVTQGQWVKLKVYARMNTPGSANGIIRLWVDDVLKAEYTDVDLRQNTDYGFGKLNLSSWATTASGSDGFEWYDDWVMSETDPDGGDPPPNGNPGTPDSVWRTDTKPAGN</sequence>
<feature type="chain" id="PRO_5035287911" evidence="2">
    <location>
        <begin position="21"/>
        <end position="722"/>
    </location>
</feature>
<feature type="signal peptide" evidence="2">
    <location>
        <begin position="1"/>
        <end position="20"/>
    </location>
</feature>
<feature type="region of interest" description="Disordered" evidence="1">
    <location>
        <begin position="343"/>
        <end position="417"/>
    </location>
</feature>
<keyword evidence="2" id="KW-0732">Signal</keyword>
<name>A0A8J7CM19_9BACT</name>
<evidence type="ECO:0000256" key="1">
    <source>
        <dbReference type="SAM" id="MobiDB-lite"/>
    </source>
</evidence>
<protein>
    <submittedName>
        <fullName evidence="3">Uncharacterized protein</fullName>
    </submittedName>
</protein>